<dbReference type="GO" id="GO:0045944">
    <property type="term" value="P:positive regulation of transcription by RNA polymerase II"/>
    <property type="evidence" value="ECO:0007669"/>
    <property type="project" value="TreeGrafter"/>
</dbReference>
<evidence type="ECO:0000256" key="2">
    <source>
        <dbReference type="ARBA" id="ARBA00022679"/>
    </source>
</evidence>
<dbReference type="GO" id="GO:0005524">
    <property type="term" value="F:ATP binding"/>
    <property type="evidence" value="ECO:0007669"/>
    <property type="project" value="UniProtKB-KW"/>
</dbReference>
<dbReference type="GO" id="GO:0007224">
    <property type="term" value="P:smoothened signaling pathway"/>
    <property type="evidence" value="ECO:0007669"/>
    <property type="project" value="TreeGrafter"/>
</dbReference>
<comment type="caution">
    <text evidence="7">The sequence shown here is derived from an EMBL/GenBank/DDBJ whole genome shotgun (WGS) entry which is preliminary data.</text>
</comment>
<dbReference type="GO" id="GO:0042771">
    <property type="term" value="P:intrinsic apoptotic signaling pathway in response to DNA damage by p53 class mediator"/>
    <property type="evidence" value="ECO:0007669"/>
    <property type="project" value="TreeGrafter"/>
</dbReference>
<dbReference type="InterPro" id="IPR008271">
    <property type="entry name" value="Ser/Thr_kinase_AS"/>
</dbReference>
<dbReference type="PROSITE" id="PS50011">
    <property type="entry name" value="PROTEIN_KINASE_DOM"/>
    <property type="match status" value="1"/>
</dbReference>
<dbReference type="OrthoDB" id="437530at2759"/>
<gene>
    <name evidence="7" type="ORF">GSTENG00028716001</name>
</gene>
<dbReference type="Gene3D" id="1.10.510.10">
    <property type="entry name" value="Transferase(Phosphotransferase) domain 1"/>
    <property type="match status" value="1"/>
</dbReference>
<dbReference type="EMBL" id="CAAE01014993">
    <property type="protein sequence ID" value="CAG07896.1"/>
    <property type="molecule type" value="Genomic_DNA"/>
</dbReference>
<dbReference type="KEGG" id="tng:GSTEN00028716G001"/>
<keyword evidence="4" id="KW-0418">Kinase</keyword>
<evidence type="ECO:0000256" key="3">
    <source>
        <dbReference type="ARBA" id="ARBA00022741"/>
    </source>
</evidence>
<feature type="domain" description="Protein kinase" evidence="6">
    <location>
        <begin position="1"/>
        <end position="128"/>
    </location>
</feature>
<evidence type="ECO:0000313" key="7">
    <source>
        <dbReference type="EMBL" id="CAG07896.1"/>
    </source>
</evidence>
<protein>
    <submittedName>
        <fullName evidence="7">(spotted green pufferfish) hypothetical protein</fullName>
    </submittedName>
</protein>
<name>Q4RUN6_TETNG</name>
<dbReference type="InterPro" id="IPR000719">
    <property type="entry name" value="Prot_kinase_dom"/>
</dbReference>
<dbReference type="GO" id="GO:0003713">
    <property type="term" value="F:transcription coactivator activity"/>
    <property type="evidence" value="ECO:0007669"/>
    <property type="project" value="TreeGrafter"/>
</dbReference>
<dbReference type="GO" id="GO:0003714">
    <property type="term" value="F:transcription corepressor activity"/>
    <property type="evidence" value="ECO:0007669"/>
    <property type="project" value="TreeGrafter"/>
</dbReference>
<dbReference type="GO" id="GO:0005737">
    <property type="term" value="C:cytoplasm"/>
    <property type="evidence" value="ECO:0007669"/>
    <property type="project" value="TreeGrafter"/>
</dbReference>
<keyword evidence="3" id="KW-0547">Nucleotide-binding</keyword>
<dbReference type="PANTHER" id="PTHR24058">
    <property type="entry name" value="DUAL SPECIFICITY PROTEIN KINASE"/>
    <property type="match status" value="1"/>
</dbReference>
<keyword evidence="1" id="KW-0723">Serine/threonine-protein kinase</keyword>
<dbReference type="AlphaFoldDB" id="Q4RUN6"/>
<evidence type="ECO:0000256" key="5">
    <source>
        <dbReference type="ARBA" id="ARBA00022840"/>
    </source>
</evidence>
<evidence type="ECO:0000256" key="1">
    <source>
        <dbReference type="ARBA" id="ARBA00022527"/>
    </source>
</evidence>
<sequence>MITQLATALQTLRSVGLTHTDIKSDNVMLVNHRLQPFKVKLIDFGLAKNTSSIPKGAIIQPLFCSICKACRKYKTGASTIEGKGGGEKNKNAGKLILHNLGKEQNAVNLSCTINCLPLEKGEGKSFFT</sequence>
<reference evidence="7" key="2">
    <citation type="submission" date="2004-02" db="EMBL/GenBank/DDBJ databases">
        <authorList>
            <consortium name="Genoscope"/>
            <consortium name="Whitehead Institute Centre for Genome Research"/>
        </authorList>
    </citation>
    <scope>NUCLEOTIDE SEQUENCE</scope>
</reference>
<dbReference type="GO" id="GO:0004674">
    <property type="term" value="F:protein serine/threonine kinase activity"/>
    <property type="evidence" value="ECO:0007669"/>
    <property type="project" value="UniProtKB-KW"/>
</dbReference>
<dbReference type="GO" id="GO:0046332">
    <property type="term" value="F:SMAD binding"/>
    <property type="evidence" value="ECO:0007669"/>
    <property type="project" value="TreeGrafter"/>
</dbReference>
<evidence type="ECO:0000259" key="6">
    <source>
        <dbReference type="PROSITE" id="PS50011"/>
    </source>
</evidence>
<reference evidence="7" key="1">
    <citation type="journal article" date="2004" name="Nature">
        <title>Genome duplication in the teleost fish Tetraodon nigroviridis reveals the early vertebrate proto-karyotype.</title>
        <authorList>
            <person name="Jaillon O."/>
            <person name="Aury J.-M."/>
            <person name="Brunet F."/>
            <person name="Petit J.-L."/>
            <person name="Stange-Thomann N."/>
            <person name="Mauceli E."/>
            <person name="Bouneau L."/>
            <person name="Fischer C."/>
            <person name="Ozouf-Costaz C."/>
            <person name="Bernot A."/>
            <person name="Nicaud S."/>
            <person name="Jaffe D."/>
            <person name="Fisher S."/>
            <person name="Lutfalla G."/>
            <person name="Dossat C."/>
            <person name="Segurens B."/>
            <person name="Dasilva C."/>
            <person name="Salanoubat M."/>
            <person name="Levy M."/>
            <person name="Boudet N."/>
            <person name="Castellano S."/>
            <person name="Anthouard V."/>
            <person name="Jubin C."/>
            <person name="Castelli V."/>
            <person name="Katinka M."/>
            <person name="Vacherie B."/>
            <person name="Biemont C."/>
            <person name="Skalli Z."/>
            <person name="Cattolico L."/>
            <person name="Poulain J."/>
            <person name="De Berardinis V."/>
            <person name="Cruaud C."/>
            <person name="Duprat S."/>
            <person name="Brottier P."/>
            <person name="Coutanceau J.-P."/>
            <person name="Gouzy J."/>
            <person name="Parra G."/>
            <person name="Lardier G."/>
            <person name="Chapple C."/>
            <person name="McKernan K.J."/>
            <person name="McEwan P."/>
            <person name="Bosak S."/>
            <person name="Kellis M."/>
            <person name="Volff J.-N."/>
            <person name="Guigo R."/>
            <person name="Zody M.C."/>
            <person name="Mesirov J."/>
            <person name="Lindblad-Toh K."/>
            <person name="Birren B."/>
            <person name="Nusbaum C."/>
            <person name="Kahn D."/>
            <person name="Robinson-Rechavi M."/>
            <person name="Laudet V."/>
            <person name="Schachter V."/>
            <person name="Quetier F."/>
            <person name="Saurin W."/>
            <person name="Scarpelli C."/>
            <person name="Wincker P."/>
            <person name="Lander E.S."/>
            <person name="Weissenbach J."/>
            <person name="Roest Crollius H."/>
        </authorList>
    </citation>
    <scope>NUCLEOTIDE SEQUENCE [LARGE SCALE GENOMIC DNA]</scope>
</reference>
<keyword evidence="2" id="KW-0808">Transferase</keyword>
<dbReference type="InterPro" id="IPR011009">
    <property type="entry name" value="Kinase-like_dom_sf"/>
</dbReference>
<evidence type="ECO:0000256" key="4">
    <source>
        <dbReference type="ARBA" id="ARBA00022777"/>
    </source>
</evidence>
<dbReference type="Pfam" id="PF00069">
    <property type="entry name" value="Pkinase"/>
    <property type="match status" value="1"/>
</dbReference>
<dbReference type="GO" id="GO:0016605">
    <property type="term" value="C:PML body"/>
    <property type="evidence" value="ECO:0007669"/>
    <property type="project" value="TreeGrafter"/>
</dbReference>
<proteinExistence type="predicted"/>
<accession>Q4RUN6</accession>
<keyword evidence="5" id="KW-0067">ATP-binding</keyword>
<dbReference type="SUPFAM" id="SSF56112">
    <property type="entry name" value="Protein kinase-like (PK-like)"/>
    <property type="match status" value="1"/>
</dbReference>
<dbReference type="PANTHER" id="PTHR24058:SF53">
    <property type="entry name" value="HOMEODOMAIN-INTERACTING PROTEIN KINASE 2"/>
    <property type="match status" value="1"/>
</dbReference>
<dbReference type="InterPro" id="IPR050494">
    <property type="entry name" value="Ser_Thr_dual-spec_kinase"/>
</dbReference>
<dbReference type="GO" id="GO:0004713">
    <property type="term" value="F:protein tyrosine kinase activity"/>
    <property type="evidence" value="ECO:0007669"/>
    <property type="project" value="TreeGrafter"/>
</dbReference>
<organism evidence="7">
    <name type="scientific">Tetraodon nigroviridis</name>
    <name type="common">Spotted green pufferfish</name>
    <name type="synonym">Chelonodon nigroviridis</name>
    <dbReference type="NCBI Taxonomy" id="99883"/>
    <lineage>
        <taxon>Eukaryota</taxon>
        <taxon>Metazoa</taxon>
        <taxon>Chordata</taxon>
        <taxon>Craniata</taxon>
        <taxon>Vertebrata</taxon>
        <taxon>Euteleostomi</taxon>
        <taxon>Actinopterygii</taxon>
        <taxon>Neopterygii</taxon>
        <taxon>Teleostei</taxon>
        <taxon>Neoteleostei</taxon>
        <taxon>Acanthomorphata</taxon>
        <taxon>Eupercaria</taxon>
        <taxon>Tetraodontiformes</taxon>
        <taxon>Tetradontoidea</taxon>
        <taxon>Tetraodontidae</taxon>
        <taxon>Tetraodon</taxon>
    </lineage>
</organism>
<dbReference type="PROSITE" id="PS00108">
    <property type="entry name" value="PROTEIN_KINASE_ST"/>
    <property type="match status" value="1"/>
</dbReference>